<name>A0AAD5BPL0_AMBAR</name>
<dbReference type="Proteomes" id="UP001206925">
    <property type="component" value="Unassembled WGS sequence"/>
</dbReference>
<dbReference type="GO" id="GO:0009507">
    <property type="term" value="C:chloroplast"/>
    <property type="evidence" value="ECO:0007669"/>
    <property type="project" value="InterPro"/>
</dbReference>
<evidence type="ECO:0000256" key="1">
    <source>
        <dbReference type="SAM" id="MobiDB-lite"/>
    </source>
</evidence>
<dbReference type="PANTHER" id="PTHR36762:SF2">
    <property type="entry name" value="LIGHT-REGULATED PROTEIN 1, CHLOROPLASTIC"/>
    <property type="match status" value="1"/>
</dbReference>
<accession>A0AAD5BPL0</accession>
<feature type="region of interest" description="Disordered" evidence="1">
    <location>
        <begin position="87"/>
        <end position="107"/>
    </location>
</feature>
<protein>
    <recommendedName>
        <fullName evidence="4">Light-regulated protein</fullName>
    </recommendedName>
</protein>
<comment type="caution">
    <text evidence="2">The sequence shown here is derived from an EMBL/GenBank/DDBJ whole genome shotgun (WGS) entry which is preliminary data.</text>
</comment>
<organism evidence="2 3">
    <name type="scientific">Ambrosia artemisiifolia</name>
    <name type="common">Common ragweed</name>
    <dbReference type="NCBI Taxonomy" id="4212"/>
    <lineage>
        <taxon>Eukaryota</taxon>
        <taxon>Viridiplantae</taxon>
        <taxon>Streptophyta</taxon>
        <taxon>Embryophyta</taxon>
        <taxon>Tracheophyta</taxon>
        <taxon>Spermatophyta</taxon>
        <taxon>Magnoliopsida</taxon>
        <taxon>eudicotyledons</taxon>
        <taxon>Gunneridae</taxon>
        <taxon>Pentapetalae</taxon>
        <taxon>asterids</taxon>
        <taxon>campanulids</taxon>
        <taxon>Asterales</taxon>
        <taxon>Asteraceae</taxon>
        <taxon>Asteroideae</taxon>
        <taxon>Heliantheae alliance</taxon>
        <taxon>Heliantheae</taxon>
        <taxon>Ambrosia</taxon>
    </lineage>
</organism>
<dbReference type="Pfam" id="PF07207">
    <property type="entry name" value="Lir1"/>
    <property type="match status" value="1"/>
</dbReference>
<evidence type="ECO:0008006" key="4">
    <source>
        <dbReference type="Google" id="ProtNLM"/>
    </source>
</evidence>
<keyword evidence="3" id="KW-1185">Reference proteome</keyword>
<dbReference type="EMBL" id="JAMZMK010011404">
    <property type="protein sequence ID" value="KAI7727278.1"/>
    <property type="molecule type" value="Genomic_DNA"/>
</dbReference>
<dbReference type="PANTHER" id="PTHR36762">
    <property type="entry name" value="LIGHT-REGULATED PROTEIN 1, CHLOROPLASTIC"/>
    <property type="match status" value="1"/>
</dbReference>
<gene>
    <name evidence="2" type="ORF">M8C21_026939</name>
</gene>
<dbReference type="InterPro" id="IPR009856">
    <property type="entry name" value="Lir1"/>
</dbReference>
<reference evidence="2" key="1">
    <citation type="submission" date="2022-06" db="EMBL/GenBank/DDBJ databases">
        <title>Uncovering the hologenomic basis of an extraordinary plant invasion.</title>
        <authorList>
            <person name="Bieker V.C."/>
            <person name="Martin M.D."/>
            <person name="Gilbert T."/>
            <person name="Hodgins K."/>
            <person name="Battlay P."/>
            <person name="Petersen B."/>
            <person name="Wilson J."/>
        </authorList>
    </citation>
    <scope>NUCLEOTIDE SEQUENCE</scope>
    <source>
        <strain evidence="2">AA19_3_7</strain>
        <tissue evidence="2">Leaf</tissue>
    </source>
</reference>
<sequence length="142" mass="15329">MQASIHLHLPPSVPFLCTKTSTFSNTLFPTKHLIKTSSPCISMTIKAAASDASEVDYSSMNSSVFPAEACETVGGVACDVEMFPETKLKQEPTNTSDDKATSSQAVDREYLKYEDPKTVFIAEACDDLGGEFCEPAYQSGVN</sequence>
<evidence type="ECO:0000313" key="2">
    <source>
        <dbReference type="EMBL" id="KAI7727278.1"/>
    </source>
</evidence>
<proteinExistence type="predicted"/>
<dbReference type="AlphaFoldDB" id="A0AAD5BPL0"/>
<evidence type="ECO:0000313" key="3">
    <source>
        <dbReference type="Proteomes" id="UP001206925"/>
    </source>
</evidence>